<evidence type="ECO:0000256" key="2">
    <source>
        <dbReference type="PROSITE-ProRule" id="PRU00023"/>
    </source>
</evidence>
<dbReference type="AlphaFoldDB" id="A0A1V6WUQ9"/>
<dbReference type="PROSITE" id="PS50088">
    <property type="entry name" value="ANK_REPEAT"/>
    <property type="match status" value="3"/>
</dbReference>
<comment type="caution">
    <text evidence="8">The sequence shown here is derived from an EMBL/GenBank/DDBJ whole genome shotgun (WGS) entry which is preliminary data.</text>
</comment>
<evidence type="ECO:0000256" key="1">
    <source>
        <dbReference type="ARBA" id="ARBA00022737"/>
    </source>
</evidence>
<feature type="repeat" description="ANK" evidence="2">
    <location>
        <begin position="875"/>
        <end position="907"/>
    </location>
</feature>
<dbReference type="InterPro" id="IPR056884">
    <property type="entry name" value="NPHP3-like_N"/>
</dbReference>
<dbReference type="OMA" id="KESTICY"/>
<feature type="compositionally biased region" description="Basic residues" evidence="3">
    <location>
        <begin position="7"/>
        <end position="19"/>
    </location>
</feature>
<evidence type="ECO:0000313" key="7">
    <source>
        <dbReference type="EMBL" id="CAG8121683.1"/>
    </source>
</evidence>
<feature type="repeat" description="ANK" evidence="2">
    <location>
        <begin position="842"/>
        <end position="874"/>
    </location>
</feature>
<dbReference type="Proteomes" id="UP000191691">
    <property type="component" value="Unassembled WGS sequence"/>
</dbReference>
<evidence type="ECO:0000259" key="6">
    <source>
        <dbReference type="Pfam" id="PF24883"/>
    </source>
</evidence>
<dbReference type="EMBL" id="CAJVNV010000223">
    <property type="protein sequence ID" value="CAG8121683.1"/>
    <property type="molecule type" value="Genomic_DNA"/>
</dbReference>
<keyword evidence="9" id="KW-1185">Reference proteome</keyword>
<feature type="repeat" description="ANK" evidence="2">
    <location>
        <begin position="908"/>
        <end position="940"/>
    </location>
</feature>
<reference evidence="9" key="2">
    <citation type="journal article" date="2017" name="Nat. Microbiol.">
        <title>Global analysis of biosynthetic gene clusters reveals vast potential of secondary metabolite production in Penicillium species.</title>
        <authorList>
            <person name="Nielsen J.C."/>
            <person name="Grijseels S."/>
            <person name="Prigent S."/>
            <person name="Ji B."/>
            <person name="Dainat J."/>
            <person name="Nielsen K.F."/>
            <person name="Frisvad J.C."/>
            <person name="Workman M."/>
            <person name="Nielsen J."/>
        </authorList>
    </citation>
    <scope>NUCLEOTIDE SEQUENCE [LARGE SCALE GENOMIC DNA]</scope>
    <source>
        <strain evidence="9">IBT 13039</strain>
    </source>
</reference>
<dbReference type="InterPro" id="IPR027417">
    <property type="entry name" value="P-loop_NTPase"/>
</dbReference>
<feature type="domain" description="GPI inositol-deacylase winged helix" evidence="5">
    <location>
        <begin position="646"/>
        <end position="730"/>
    </location>
</feature>
<accession>A0A1V6WUQ9</accession>
<dbReference type="SMART" id="SM00248">
    <property type="entry name" value="ANK"/>
    <property type="match status" value="5"/>
</dbReference>
<dbReference type="Pfam" id="PF22939">
    <property type="entry name" value="WHD_GPIID"/>
    <property type="match status" value="1"/>
</dbReference>
<keyword evidence="1" id="KW-0677">Repeat</keyword>
<evidence type="ECO:0000259" key="4">
    <source>
        <dbReference type="Pfam" id="PF17100"/>
    </source>
</evidence>
<evidence type="ECO:0000256" key="3">
    <source>
        <dbReference type="SAM" id="MobiDB-lite"/>
    </source>
</evidence>
<dbReference type="InterPro" id="IPR036770">
    <property type="entry name" value="Ankyrin_rpt-contain_sf"/>
</dbReference>
<dbReference type="Gene3D" id="3.40.50.300">
    <property type="entry name" value="P-loop containing nucleotide triphosphate hydrolases"/>
    <property type="match status" value="1"/>
</dbReference>
<keyword evidence="2" id="KW-0040">ANK repeat</keyword>
<dbReference type="InterPro" id="IPR031359">
    <property type="entry name" value="NACHT_N"/>
</dbReference>
<dbReference type="Gene3D" id="1.25.40.20">
    <property type="entry name" value="Ankyrin repeat-containing domain"/>
    <property type="match status" value="1"/>
</dbReference>
<dbReference type="EMBL" id="MOOB01000184">
    <property type="protein sequence ID" value="OQE66617.1"/>
    <property type="molecule type" value="Genomic_DNA"/>
</dbReference>
<dbReference type="Pfam" id="PF24883">
    <property type="entry name" value="NPHP3_N"/>
    <property type="match status" value="1"/>
</dbReference>
<evidence type="ECO:0000313" key="9">
    <source>
        <dbReference type="Proteomes" id="UP000191691"/>
    </source>
</evidence>
<feature type="region of interest" description="Disordered" evidence="3">
    <location>
        <begin position="1"/>
        <end position="74"/>
    </location>
</feature>
<evidence type="ECO:0000313" key="8">
    <source>
        <dbReference type="EMBL" id="OQE66617.1"/>
    </source>
</evidence>
<dbReference type="SUPFAM" id="SSF48403">
    <property type="entry name" value="Ankyrin repeat"/>
    <property type="match status" value="1"/>
</dbReference>
<dbReference type="Pfam" id="PF12796">
    <property type="entry name" value="Ank_2"/>
    <property type="match status" value="2"/>
</dbReference>
<protein>
    <submittedName>
        <fullName evidence="8">Uncharacterized protein</fullName>
    </submittedName>
</protein>
<gene>
    <name evidence="8" type="ORF">PENNAL_c0184G04339</name>
    <name evidence="7" type="ORF">PNAL_LOCUS5278</name>
</gene>
<organism evidence="8 9">
    <name type="scientific">Penicillium nalgiovense</name>
    <dbReference type="NCBI Taxonomy" id="60175"/>
    <lineage>
        <taxon>Eukaryota</taxon>
        <taxon>Fungi</taxon>
        <taxon>Dikarya</taxon>
        <taxon>Ascomycota</taxon>
        <taxon>Pezizomycotina</taxon>
        <taxon>Eurotiomycetes</taxon>
        <taxon>Eurotiomycetidae</taxon>
        <taxon>Eurotiales</taxon>
        <taxon>Aspergillaceae</taxon>
        <taxon>Penicillium</taxon>
    </lineage>
</organism>
<reference evidence="7" key="3">
    <citation type="submission" date="2021-07" db="EMBL/GenBank/DDBJ databases">
        <authorList>
            <person name="Branca A.L. A."/>
        </authorList>
    </citation>
    <scope>NUCLEOTIDE SEQUENCE</scope>
</reference>
<dbReference type="PRINTS" id="PR01415">
    <property type="entry name" value="ANKYRIN"/>
</dbReference>
<feature type="domain" description="Nephrocystin 3-like N-terminal" evidence="6">
    <location>
        <begin position="360"/>
        <end position="527"/>
    </location>
</feature>
<evidence type="ECO:0000259" key="5">
    <source>
        <dbReference type="Pfam" id="PF22939"/>
    </source>
</evidence>
<dbReference type="Pfam" id="PF17100">
    <property type="entry name" value="NACHT_N"/>
    <property type="match status" value="1"/>
</dbReference>
<dbReference type="InterPro" id="IPR054471">
    <property type="entry name" value="GPIID_WHD"/>
</dbReference>
<dbReference type="InterPro" id="IPR002110">
    <property type="entry name" value="Ankyrin_rpt"/>
</dbReference>
<dbReference type="PROSITE" id="PS50297">
    <property type="entry name" value="ANK_REP_REGION"/>
    <property type="match status" value="2"/>
</dbReference>
<dbReference type="PANTHER" id="PTHR10039">
    <property type="entry name" value="AMELOGENIN"/>
    <property type="match status" value="1"/>
</dbReference>
<dbReference type="OrthoDB" id="416222at2759"/>
<proteinExistence type="predicted"/>
<dbReference type="STRING" id="60175.A0A1V6WUQ9"/>
<dbReference type="Proteomes" id="UP001153461">
    <property type="component" value="Unassembled WGS sequence"/>
</dbReference>
<name>A0A1V6WUQ9_PENNA</name>
<reference evidence="8" key="1">
    <citation type="submission" date="2016-10" db="EMBL/GenBank/DDBJ databases">
        <title>Uncovering the secondary metabolism of Penicillium species provides insights into the evolution of 6-MSA pathways.</title>
        <authorList>
            <person name="Nielsen J.C."/>
            <person name="Nielsen J."/>
        </authorList>
    </citation>
    <scope>NUCLEOTIDE SEQUENCE [LARGE SCALE GENOMIC DNA]</scope>
    <source>
        <strain evidence="8">IBT 13039</strain>
    </source>
</reference>
<sequence length="970" mass="108007">MAGARGLRAKLRNCFRRKSKDAAKDAPNDAPKAPPKDTFVGNPPTETKPVENVENQFPKPPPQQVQPIPDNSRPFNLWQRAEDKLNASPDTQELLQASYQSLTAELGEELQPIGTAARQAQLDRLFQRRADALEKEKWKIQFGDHEVGVQDMVSSAFEKVLMVKDLIDTAASASPPAALACAGLSVVFTLVLQATGNQAILLETLEYTSDLMCRYQVMEDVHRSDANAPTSAGNQADLLGRFEDHLSDLYAAILEFHARAMNYLRKRSVIRLFSDAFDVEGWNSVLQGIKNHETRTEKDAQMIGAANVDQRLQAIQNTQQYEANRQTIAERDKLAMKLLQTLYTCPYKDRKDVNHKRVPGTCEWFTHHRMFENWQQADGSSLLWVSADPGCGKSVLAKYLIDDLLPATKESTICYFFFKDGILEQMTATSAVCAMLRQIFLSQPHLLSDRILNKFAADGENLIKSFSDLWSIFTSMTADPSMGETICVLDALDECQDDERGRLIEAVTRSQQGGVGSGKVKFLATSRPYSYIYRDFQGVQEDLSTVHLSGEGEEEIGQITKEIDLVIQKRVEDIGRKRGLTSEQCQMLLDEIKPVANRTYLWVTLAMDVIAKTPGFTKGNIRTAMKRIPSTVNDAYEEILSRTPAPDRAKIILHAILAATRPLSVSEMALAVAVDQAREASDDVEDYLESAEEFQNTLREICGLFAVVIHSHVYLLHQTAREFLVQSDSNTQSGTSTWKASIDLQDSNRVMAELCTWCLVSDQSEESDMLMEYSTQNWMTHFKSCNIKFEDSLTPLARQLCEPGKQHLWDNALMFAYRSDLAPVIEYLIKVEKAGVDIPSPTGRTVLAYAAQEGRADIVKMIIEHAISASSRSRECAIPLLLSIAYGHVDIVQLLLDYGADATFTNGFGNKPICLAARQGDENAVNLLIKHGADVNTRDLQGRTPLSLAKKHTAVCQMLYSHGANASGDV</sequence>
<feature type="domain" description="NWD NACHT-NTPase N-terminal" evidence="4">
    <location>
        <begin position="77"/>
        <end position="299"/>
    </location>
</feature>